<feature type="transmembrane region" description="Helical" evidence="1">
    <location>
        <begin position="47"/>
        <end position="69"/>
    </location>
</feature>
<dbReference type="InterPro" id="IPR048136">
    <property type="entry name" value="STM3941-like"/>
</dbReference>
<proteinExistence type="predicted"/>
<dbReference type="AlphaFoldDB" id="A0A2W1LNG6"/>
<keyword evidence="1" id="KW-0472">Membrane</keyword>
<dbReference type="Proteomes" id="UP000249522">
    <property type="component" value="Unassembled WGS sequence"/>
</dbReference>
<keyword evidence="1" id="KW-0812">Transmembrane</keyword>
<sequence>MMNQQEKEIVEYPSTRKLLMLLLGSLVFVAMGLLLMMVGLSEEDGSLGMTLVGIVTLAFFGACLLYFVYRLFNRKPSLIINDEWIEDNSSYTAGGRIKWEDIREIALYEMMGQRFLGIKLHDEDAYLQRQSGFKKWLMKVNSGMVQAPVNIPQNGIKMKLEALHDIMAVKLEQAAARSRDRLE</sequence>
<evidence type="ECO:0000313" key="3">
    <source>
        <dbReference type="Proteomes" id="UP000249522"/>
    </source>
</evidence>
<dbReference type="EMBL" id="QKRB01000062">
    <property type="protein sequence ID" value="PZD92957.1"/>
    <property type="molecule type" value="Genomic_DNA"/>
</dbReference>
<comment type="caution">
    <text evidence="2">The sequence shown here is derived from an EMBL/GenBank/DDBJ whole genome shotgun (WGS) entry which is preliminary data.</text>
</comment>
<protein>
    <submittedName>
        <fullName evidence="2">Uncharacterized protein</fullName>
    </submittedName>
</protein>
<reference evidence="2 3" key="1">
    <citation type="submission" date="2018-06" db="EMBL/GenBank/DDBJ databases">
        <title>Paenibacillus imtechensis sp. nov.</title>
        <authorList>
            <person name="Pinnaka A.K."/>
            <person name="Singh H."/>
            <person name="Kaur M."/>
        </authorList>
    </citation>
    <scope>NUCLEOTIDE SEQUENCE [LARGE SCALE GENOMIC DNA]</scope>
    <source>
        <strain evidence="2 3">SMB1</strain>
    </source>
</reference>
<organism evidence="2 3">
    <name type="scientific">Paenibacillus sambharensis</name>
    <dbReference type="NCBI Taxonomy" id="1803190"/>
    <lineage>
        <taxon>Bacteria</taxon>
        <taxon>Bacillati</taxon>
        <taxon>Bacillota</taxon>
        <taxon>Bacilli</taxon>
        <taxon>Bacillales</taxon>
        <taxon>Paenibacillaceae</taxon>
        <taxon>Paenibacillus</taxon>
    </lineage>
</organism>
<dbReference type="NCBIfam" id="NF041635">
    <property type="entry name" value="STM3941_fam"/>
    <property type="match status" value="1"/>
</dbReference>
<feature type="transmembrane region" description="Helical" evidence="1">
    <location>
        <begin position="21"/>
        <end position="41"/>
    </location>
</feature>
<dbReference type="RefSeq" id="WP_111149782.1">
    <property type="nucleotide sequence ID" value="NZ_QKRB01000062.1"/>
</dbReference>
<keyword evidence="3" id="KW-1185">Reference proteome</keyword>
<name>A0A2W1LNG6_9BACL</name>
<gene>
    <name evidence="2" type="ORF">DNH61_25485</name>
</gene>
<dbReference type="OrthoDB" id="4764283at2"/>
<accession>A0A2W1LNG6</accession>
<keyword evidence="1" id="KW-1133">Transmembrane helix</keyword>
<evidence type="ECO:0000256" key="1">
    <source>
        <dbReference type="SAM" id="Phobius"/>
    </source>
</evidence>
<evidence type="ECO:0000313" key="2">
    <source>
        <dbReference type="EMBL" id="PZD92957.1"/>
    </source>
</evidence>